<dbReference type="EMBL" id="QUBR01000002">
    <property type="protein sequence ID" value="REK69908.1"/>
    <property type="molecule type" value="Genomic_DNA"/>
</dbReference>
<dbReference type="OrthoDB" id="3790757at2"/>
<proteinExistence type="predicted"/>
<dbReference type="RefSeq" id="WP_119704506.1">
    <property type="nucleotide sequence ID" value="NZ_JBHSOI010000002.1"/>
</dbReference>
<evidence type="ECO:0000313" key="2">
    <source>
        <dbReference type="Proteomes" id="UP000265581"/>
    </source>
</evidence>
<dbReference type="AlphaFoldDB" id="A0A371P2T6"/>
<gene>
    <name evidence="1" type="ORF">DX116_12005</name>
</gene>
<evidence type="ECO:0000313" key="1">
    <source>
        <dbReference type="EMBL" id="REK69908.1"/>
    </source>
</evidence>
<organism evidence="1 2">
    <name type="scientific">Aeromicrobium endophyticum</name>
    <dbReference type="NCBI Taxonomy" id="2292704"/>
    <lineage>
        <taxon>Bacteria</taxon>
        <taxon>Bacillati</taxon>
        <taxon>Actinomycetota</taxon>
        <taxon>Actinomycetes</taxon>
        <taxon>Propionibacteriales</taxon>
        <taxon>Nocardioidaceae</taxon>
        <taxon>Aeromicrobium</taxon>
    </lineage>
</organism>
<protein>
    <submittedName>
        <fullName evidence="1">Uncharacterized protein</fullName>
    </submittedName>
</protein>
<reference evidence="1 2" key="1">
    <citation type="submission" date="2018-08" db="EMBL/GenBank/DDBJ databases">
        <title>Aeromicrobium sp. M2KJ-4, whole genome shotgun sequence.</title>
        <authorList>
            <person name="Tuo L."/>
        </authorList>
    </citation>
    <scope>NUCLEOTIDE SEQUENCE [LARGE SCALE GENOMIC DNA]</scope>
    <source>
        <strain evidence="1 2">M2KJ-4</strain>
    </source>
</reference>
<sequence length="121" mass="12797">MTPSYSQIMSAATAGYAAFALAKPRHLGAALTKSPLKQPEYDLVARMFGPRDLALSALALLAPSPLARDHAMIARVVLDLSDAALLTPEARTKTAKAKVLGATLTWASLNIAAIVADRKER</sequence>
<dbReference type="Proteomes" id="UP000265581">
    <property type="component" value="Unassembled WGS sequence"/>
</dbReference>
<name>A0A371P2T6_9ACTN</name>
<keyword evidence="2" id="KW-1185">Reference proteome</keyword>
<accession>A0A371P2T6</accession>
<comment type="caution">
    <text evidence="1">The sequence shown here is derived from an EMBL/GenBank/DDBJ whole genome shotgun (WGS) entry which is preliminary data.</text>
</comment>